<dbReference type="PANTHER" id="PTHR22799">
    <property type="entry name" value="TETRANECTIN-RELATED"/>
    <property type="match status" value="1"/>
</dbReference>
<dbReference type="InterPro" id="IPR008160">
    <property type="entry name" value="Collagen"/>
</dbReference>
<keyword evidence="5" id="KW-1185">Reference proteome</keyword>
<evidence type="ECO:0000256" key="2">
    <source>
        <dbReference type="SAM" id="Coils"/>
    </source>
</evidence>
<feature type="region of interest" description="Disordered" evidence="3">
    <location>
        <begin position="1"/>
        <end position="86"/>
    </location>
</feature>
<keyword evidence="1" id="KW-0430">Lectin</keyword>
<proteinExistence type="predicted"/>
<evidence type="ECO:0000256" key="4">
    <source>
        <dbReference type="SAM" id="Phobius"/>
    </source>
</evidence>
<dbReference type="OrthoDB" id="10607174at2759"/>
<dbReference type="InterPro" id="IPR051663">
    <property type="entry name" value="CLec_Tetranectin-domain"/>
</dbReference>
<dbReference type="PANTHER" id="PTHR22799:SF6">
    <property type="entry name" value="C-TYPE LECTIN DOMAIN FAMILY 4 MEMBER M-LIKE"/>
    <property type="match status" value="1"/>
</dbReference>
<reference evidence="6" key="2">
    <citation type="submission" date="2025-08" db="UniProtKB">
        <authorList>
            <consortium name="RefSeq"/>
        </authorList>
    </citation>
    <scope>IDENTIFICATION</scope>
    <source>
        <strain evidence="6">S238N-H82</strain>
        <tissue evidence="6">Testes</tissue>
    </source>
</reference>
<feature type="transmembrane region" description="Helical" evidence="4">
    <location>
        <begin position="104"/>
        <end position="127"/>
    </location>
</feature>
<reference evidence="5" key="1">
    <citation type="journal article" date="2020" name="Nat. Ecol. Evol.">
        <title>Deeply conserved synteny resolves early events in vertebrate evolution.</title>
        <authorList>
            <person name="Simakov O."/>
            <person name="Marletaz F."/>
            <person name="Yue J.X."/>
            <person name="O'Connell B."/>
            <person name="Jenkins J."/>
            <person name="Brandt A."/>
            <person name="Calef R."/>
            <person name="Tung C.H."/>
            <person name="Huang T.K."/>
            <person name="Schmutz J."/>
            <person name="Satoh N."/>
            <person name="Yu J.K."/>
            <person name="Putnam N.H."/>
            <person name="Green R.E."/>
            <person name="Rokhsar D.S."/>
        </authorList>
    </citation>
    <scope>NUCLEOTIDE SEQUENCE [LARGE SCALE GENOMIC DNA]</scope>
    <source>
        <strain evidence="5">S238N-H82</strain>
    </source>
</reference>
<keyword evidence="4" id="KW-0472">Membrane</keyword>
<evidence type="ECO:0000313" key="5">
    <source>
        <dbReference type="Proteomes" id="UP000001554"/>
    </source>
</evidence>
<gene>
    <name evidence="6" type="primary">LOC118416413</name>
</gene>
<protein>
    <submittedName>
        <fullName evidence="6">Collagen alpha-1(II) chain-like</fullName>
    </submittedName>
</protein>
<keyword evidence="4" id="KW-0812">Transmembrane</keyword>
<feature type="coiled-coil region" evidence="2">
    <location>
        <begin position="132"/>
        <end position="166"/>
    </location>
</feature>
<evidence type="ECO:0000256" key="1">
    <source>
        <dbReference type="ARBA" id="ARBA00022734"/>
    </source>
</evidence>
<feature type="compositionally biased region" description="Low complexity" evidence="3">
    <location>
        <begin position="21"/>
        <end position="30"/>
    </location>
</feature>
<dbReference type="GeneID" id="118416413"/>
<dbReference type="GO" id="GO:0030246">
    <property type="term" value="F:carbohydrate binding"/>
    <property type="evidence" value="ECO:0007669"/>
    <property type="project" value="UniProtKB-KW"/>
</dbReference>
<dbReference type="AlphaFoldDB" id="A0A9J7MSM8"/>
<keyword evidence="2" id="KW-0175">Coiled coil</keyword>
<evidence type="ECO:0000313" key="6">
    <source>
        <dbReference type="RefSeq" id="XP_035677404.1"/>
    </source>
</evidence>
<dbReference type="Proteomes" id="UP000001554">
    <property type="component" value="Chromosome 5"/>
</dbReference>
<dbReference type="RefSeq" id="XP_035677404.1">
    <property type="nucleotide sequence ID" value="XM_035821511.1"/>
</dbReference>
<name>A0A9J7MSM8_BRAFL</name>
<accession>A0A9J7MSM8</accession>
<evidence type="ECO:0000256" key="3">
    <source>
        <dbReference type="SAM" id="MobiDB-lite"/>
    </source>
</evidence>
<keyword evidence="4" id="KW-1133">Transmembrane helix</keyword>
<organism evidence="5 6">
    <name type="scientific">Branchiostoma floridae</name>
    <name type="common">Florida lancelet</name>
    <name type="synonym">Amphioxus</name>
    <dbReference type="NCBI Taxonomy" id="7739"/>
    <lineage>
        <taxon>Eukaryota</taxon>
        <taxon>Metazoa</taxon>
        <taxon>Chordata</taxon>
        <taxon>Cephalochordata</taxon>
        <taxon>Leptocardii</taxon>
        <taxon>Amphioxiformes</taxon>
        <taxon>Branchiostomatidae</taxon>
        <taxon>Branchiostoma</taxon>
    </lineage>
</organism>
<dbReference type="Pfam" id="PF01391">
    <property type="entry name" value="Collagen"/>
    <property type="match status" value="1"/>
</dbReference>
<sequence length="171" mass="17684">MGPAGPVSVEPPGPPGEKEAMGPAGPQGKNGPPGPVGPRGLKGPVGPPGPVGPRGLEGPVGPPGPTGMSQYPIPAGPAEHADRTYPGGASDRRAFCSFIRSHRYYLAAGIVVMLGLVAVGLTPLTFINKKEISELTITFDALKRDLDNERNQSAALEQRLHEMSKTPGKLQ</sequence>
<dbReference type="KEGG" id="bfo:118416413"/>